<protein>
    <submittedName>
        <fullName evidence="2">Uncharacterized protein</fullName>
    </submittedName>
</protein>
<evidence type="ECO:0000313" key="2">
    <source>
        <dbReference type="EMBL" id="KKN96193.1"/>
    </source>
</evidence>
<comment type="caution">
    <text evidence="2">The sequence shown here is derived from an EMBL/GenBank/DDBJ whole genome shotgun (WGS) entry which is preliminary data.</text>
</comment>
<gene>
    <name evidence="2" type="ORF">LCGC14_0171230</name>
</gene>
<reference evidence="2" key="1">
    <citation type="journal article" date="2015" name="Nature">
        <title>Complex archaea that bridge the gap between prokaryotes and eukaryotes.</title>
        <authorList>
            <person name="Spang A."/>
            <person name="Saw J.H."/>
            <person name="Jorgensen S.L."/>
            <person name="Zaremba-Niedzwiedzka K."/>
            <person name="Martijn J."/>
            <person name="Lind A.E."/>
            <person name="van Eijk R."/>
            <person name="Schleper C."/>
            <person name="Guy L."/>
            <person name="Ettema T.J."/>
        </authorList>
    </citation>
    <scope>NUCLEOTIDE SEQUENCE</scope>
</reference>
<dbReference type="EMBL" id="LAZR01000066">
    <property type="protein sequence ID" value="KKN96193.1"/>
    <property type="molecule type" value="Genomic_DNA"/>
</dbReference>
<name>A0A0F9XV30_9ZZZZ</name>
<accession>A0A0F9XV30</accession>
<dbReference type="AlphaFoldDB" id="A0A0F9XV30"/>
<sequence>MKNKHILSSLSLGAALVVAASTAFGNTSVVIDDPYKDDQADSPWSKSMENVTSVRGRLISGAQAVASGGNYQGFDSYSPFDRDRTEIMNGYGSTSVGVGCDGINLGGVIDGQMNQYGNMVEQFIQSAPALGIMYVAYSQPVLKAVIDEMNTVGQFGLDLSNLTCSGVRAIADKSAEEKAQAMAEARCTAEAGFKDPECMSDEGILGNMADLMRDTKQMTNERAGAFLGSVNTASGGLIRFSGGVDGENSIPTGVGGPNNNGNSNQQGAVTRSEACSNIPSDGLRSLILGASGIPCYDIENYGGLLPDYKISEDGVSGVVPRTITIRMLASEMVSKHQEWLTEVISSPEASYLETDGFKAIYNRTNISITVQQHRALNRISDANPAESLNMIRNLAQMIAMKDLTAIVNRMEIAVLTGIQNQPDQQLLPDFRRSQFVHAVETLKAELNVLSVEVDLDLKRKRLLEGA</sequence>
<proteinExistence type="predicted"/>
<feature type="region of interest" description="Disordered" evidence="1">
    <location>
        <begin position="251"/>
        <end position="273"/>
    </location>
</feature>
<organism evidence="2">
    <name type="scientific">marine sediment metagenome</name>
    <dbReference type="NCBI Taxonomy" id="412755"/>
    <lineage>
        <taxon>unclassified sequences</taxon>
        <taxon>metagenomes</taxon>
        <taxon>ecological metagenomes</taxon>
    </lineage>
</organism>
<evidence type="ECO:0000256" key="1">
    <source>
        <dbReference type="SAM" id="MobiDB-lite"/>
    </source>
</evidence>